<keyword evidence="2" id="KW-1185">Reference proteome</keyword>
<evidence type="ECO:0000313" key="2">
    <source>
        <dbReference type="Proteomes" id="UP000015241"/>
    </source>
</evidence>
<protein>
    <submittedName>
        <fullName evidence="1">Uncharacterized protein</fullName>
    </submittedName>
</protein>
<dbReference type="Proteomes" id="UP000015241">
    <property type="component" value="Unassembled WGS sequence"/>
</dbReference>
<dbReference type="HOGENOM" id="CLU_2722258_0_0_1"/>
<organism evidence="1 2">
    <name type="scientific">Fomitopsis schrenkii</name>
    <name type="common">Brown rot fungus</name>
    <dbReference type="NCBI Taxonomy" id="2126942"/>
    <lineage>
        <taxon>Eukaryota</taxon>
        <taxon>Fungi</taxon>
        <taxon>Dikarya</taxon>
        <taxon>Basidiomycota</taxon>
        <taxon>Agaricomycotina</taxon>
        <taxon>Agaricomycetes</taxon>
        <taxon>Polyporales</taxon>
        <taxon>Fomitopsis</taxon>
    </lineage>
</organism>
<dbReference type="AlphaFoldDB" id="S8DY91"/>
<sequence length="72" mass="8170">MERGDAMDIYVKPDALAFVKRLRRLEVLDLTLREVIVMGIETRSAHVCIWTSCKREQPIYADPDSPPPTSPA</sequence>
<proteinExistence type="predicted"/>
<name>S8DY91_FOMSC</name>
<reference evidence="1 2" key="1">
    <citation type="journal article" date="2012" name="Science">
        <title>The Paleozoic origin of enzymatic lignin decomposition reconstructed from 31 fungal genomes.</title>
        <authorList>
            <person name="Floudas D."/>
            <person name="Binder M."/>
            <person name="Riley R."/>
            <person name="Barry K."/>
            <person name="Blanchette R.A."/>
            <person name="Henrissat B."/>
            <person name="Martinez A.T."/>
            <person name="Otillar R."/>
            <person name="Spatafora J.W."/>
            <person name="Yadav J.S."/>
            <person name="Aerts A."/>
            <person name="Benoit I."/>
            <person name="Boyd A."/>
            <person name="Carlson A."/>
            <person name="Copeland A."/>
            <person name="Coutinho P.M."/>
            <person name="de Vries R.P."/>
            <person name="Ferreira P."/>
            <person name="Findley K."/>
            <person name="Foster B."/>
            <person name="Gaskell J."/>
            <person name="Glotzer D."/>
            <person name="Gorecki P."/>
            <person name="Heitman J."/>
            <person name="Hesse C."/>
            <person name="Hori C."/>
            <person name="Igarashi K."/>
            <person name="Jurgens J.A."/>
            <person name="Kallen N."/>
            <person name="Kersten P."/>
            <person name="Kohler A."/>
            <person name="Kuees U."/>
            <person name="Kumar T.K.A."/>
            <person name="Kuo A."/>
            <person name="LaButti K."/>
            <person name="Larrondo L.F."/>
            <person name="Lindquist E."/>
            <person name="Ling A."/>
            <person name="Lombard V."/>
            <person name="Lucas S."/>
            <person name="Lundell T."/>
            <person name="Martin R."/>
            <person name="McLaughlin D.J."/>
            <person name="Morgenstern I."/>
            <person name="Morin E."/>
            <person name="Murat C."/>
            <person name="Nagy L.G."/>
            <person name="Nolan M."/>
            <person name="Ohm R.A."/>
            <person name="Patyshakuliyeva A."/>
            <person name="Rokas A."/>
            <person name="Ruiz-Duenas F.J."/>
            <person name="Sabat G."/>
            <person name="Salamov A."/>
            <person name="Samejima M."/>
            <person name="Schmutz J."/>
            <person name="Slot J.C."/>
            <person name="St John F."/>
            <person name="Stenlid J."/>
            <person name="Sun H."/>
            <person name="Sun S."/>
            <person name="Syed K."/>
            <person name="Tsang A."/>
            <person name="Wiebenga A."/>
            <person name="Young D."/>
            <person name="Pisabarro A."/>
            <person name="Eastwood D.C."/>
            <person name="Martin F."/>
            <person name="Cullen D."/>
            <person name="Grigoriev I.V."/>
            <person name="Hibbett D.S."/>
        </authorList>
    </citation>
    <scope>NUCLEOTIDE SEQUENCE</scope>
    <source>
        <strain evidence="2">FP-58527</strain>
    </source>
</reference>
<gene>
    <name evidence="1" type="ORF">FOMPIDRAFT_1051918</name>
</gene>
<accession>S8DY91</accession>
<evidence type="ECO:0000313" key="1">
    <source>
        <dbReference type="EMBL" id="EPS98011.1"/>
    </source>
</evidence>
<dbReference type="EMBL" id="KE504170">
    <property type="protein sequence ID" value="EPS98011.1"/>
    <property type="molecule type" value="Genomic_DNA"/>
</dbReference>
<dbReference type="InParanoid" id="S8DY91"/>